<dbReference type="PANTHER" id="PTHR24123">
    <property type="entry name" value="ANKYRIN REPEAT-CONTAINING"/>
    <property type="match status" value="1"/>
</dbReference>
<feature type="transmembrane region" description="Helical" evidence="3">
    <location>
        <begin position="686"/>
        <end position="703"/>
    </location>
</feature>
<dbReference type="SUPFAM" id="SSF48403">
    <property type="entry name" value="Ankyrin repeat"/>
    <property type="match status" value="1"/>
</dbReference>
<keyword evidence="3" id="KW-1133">Transmembrane helix</keyword>
<feature type="transmembrane region" description="Helical" evidence="3">
    <location>
        <begin position="783"/>
        <end position="807"/>
    </location>
</feature>
<protein>
    <submittedName>
        <fullName evidence="5">Protein fem-1 homolog B (FEM1b) (FEM1-beta)</fullName>
    </submittedName>
</protein>
<name>A0A9P1BK54_9DINO</name>
<evidence type="ECO:0000313" key="5">
    <source>
        <dbReference type="EMBL" id="CAL4762201.1"/>
    </source>
</evidence>
<evidence type="ECO:0000256" key="1">
    <source>
        <dbReference type="ARBA" id="ARBA00022737"/>
    </source>
</evidence>
<evidence type="ECO:0000313" key="4">
    <source>
        <dbReference type="EMBL" id="CAI3974889.1"/>
    </source>
</evidence>
<keyword evidence="6" id="KW-1185">Reference proteome</keyword>
<keyword evidence="2" id="KW-0040">ANK repeat</keyword>
<proteinExistence type="predicted"/>
<reference evidence="5 6" key="2">
    <citation type="submission" date="2024-05" db="EMBL/GenBank/DDBJ databases">
        <authorList>
            <person name="Chen Y."/>
            <person name="Shah S."/>
            <person name="Dougan E. K."/>
            <person name="Thang M."/>
            <person name="Chan C."/>
        </authorList>
    </citation>
    <scope>NUCLEOTIDE SEQUENCE [LARGE SCALE GENOMIC DNA]</scope>
</reference>
<dbReference type="EMBL" id="CAMXCT030000166">
    <property type="protein sequence ID" value="CAL4762201.1"/>
    <property type="molecule type" value="Genomic_DNA"/>
</dbReference>
<feature type="transmembrane region" description="Helical" evidence="3">
    <location>
        <begin position="584"/>
        <end position="603"/>
    </location>
</feature>
<reference evidence="4" key="1">
    <citation type="submission" date="2022-10" db="EMBL/GenBank/DDBJ databases">
        <authorList>
            <person name="Chen Y."/>
            <person name="Dougan E. K."/>
            <person name="Chan C."/>
            <person name="Rhodes N."/>
            <person name="Thang M."/>
        </authorList>
    </citation>
    <scope>NUCLEOTIDE SEQUENCE</scope>
</reference>
<dbReference type="Proteomes" id="UP001152797">
    <property type="component" value="Unassembled WGS sequence"/>
</dbReference>
<comment type="caution">
    <text evidence="4">The sequence shown here is derived from an EMBL/GenBank/DDBJ whole genome shotgun (WGS) entry which is preliminary data.</text>
</comment>
<gene>
    <name evidence="4" type="ORF">C1SCF055_LOCUS3253</name>
</gene>
<keyword evidence="1" id="KW-0677">Repeat</keyword>
<dbReference type="InterPro" id="IPR002110">
    <property type="entry name" value="Ankyrin_rpt"/>
</dbReference>
<dbReference type="Pfam" id="PF12796">
    <property type="entry name" value="Ank_2"/>
    <property type="match status" value="1"/>
</dbReference>
<dbReference type="InterPro" id="IPR051165">
    <property type="entry name" value="Multifunctional_ANK_Repeat"/>
</dbReference>
<dbReference type="Gene3D" id="1.25.40.20">
    <property type="entry name" value="Ankyrin repeat-containing domain"/>
    <property type="match status" value="1"/>
</dbReference>
<sequence length="886" mass="99370">MENHGTSLAKLGTAVVSGKIQRYFISGGGSVPFGSHPCLGTGGKLHESAGCRPHSQISGLPTVESLVGSSRLIDQGYSAADDSSLTERRFTRIALRAMYSCMRQLLDGSDAEARGADKIALAIDLSFPAATVGTPAFLPGFGSPELMGGHQQLKQMVSPWPPEDEPWTECLSTSKRSFYSSVQDVRRLLEEKADPNCRLRYKLGSTTFDGTPLTLVVKLNRPNCLDVLQLLLEERADVGSQYYTKLGLSDSDYHGVAACAACASGNVSALKLLVQYDAPLSGRLGVLNREPNSTLLYEASYFGHAEVVQYLLQQNCDPDVQVTCHDDLKQKKTAIQTATILGHSEVVGALLSANVGITQGVLLASIDGGHEDILRQIVRDGAEMFKASFVLHGGSMRAIDYVFEKRNSMLVAAVAQGLWLRVAASDPVWGIKEELKEELDRIMFSDLLKFLDTPDAQQILRVIFRSYQCQYRDGRRLHWRIADIPDGDLNVALGPAKEYFDERPYTENYHKTDAETAFEKRLGFDTTYGKQVPAEVFYCSFPWLHRHPEVLRILASERNPSIFEEKAARAIVRMAWSEAKRRHTVSFLMDLLAAVLFFCLALVLRGEHWWQDSSWHLPTIVTLLFLIWAKTLIWELLQLWGFQLNGSLMRYMRSLENLADILRIILTGVILVVVSSDWDNFSRGKMWRLIFAATGFLWWLRVLNTLKGFESTGESMLPILKATFATGPFLFVVFCFLAGFWHVYYSFGFTAWWTAWMTMFRLGFLADAGLLDDANEPADWSTWIDLLLMVVGLSVAIVLLNILVGVLSESYSAGFADRTRLFLAERCRVLSIHFALDATISWKCCRNPRIGEEIKHWAAVDAFDRLWFVSQREKSEKEKSEKSISQ</sequence>
<feature type="transmembrane region" description="Helical" evidence="3">
    <location>
        <begin position="724"/>
        <end position="744"/>
    </location>
</feature>
<keyword evidence="3" id="KW-0812">Transmembrane</keyword>
<organism evidence="4">
    <name type="scientific">Cladocopium goreaui</name>
    <dbReference type="NCBI Taxonomy" id="2562237"/>
    <lineage>
        <taxon>Eukaryota</taxon>
        <taxon>Sar</taxon>
        <taxon>Alveolata</taxon>
        <taxon>Dinophyceae</taxon>
        <taxon>Suessiales</taxon>
        <taxon>Symbiodiniaceae</taxon>
        <taxon>Cladocopium</taxon>
    </lineage>
</organism>
<dbReference type="AlphaFoldDB" id="A0A9P1BK54"/>
<dbReference type="EMBL" id="CAMXCT010000166">
    <property type="protein sequence ID" value="CAI3974889.1"/>
    <property type="molecule type" value="Genomic_DNA"/>
</dbReference>
<keyword evidence="3" id="KW-0472">Membrane</keyword>
<dbReference type="PANTHER" id="PTHR24123:SF33">
    <property type="entry name" value="PROTEIN HOS4"/>
    <property type="match status" value="1"/>
</dbReference>
<dbReference type="InterPro" id="IPR036770">
    <property type="entry name" value="Ankyrin_rpt-contain_sf"/>
</dbReference>
<dbReference type="SMART" id="SM00248">
    <property type="entry name" value="ANK"/>
    <property type="match status" value="4"/>
</dbReference>
<feature type="transmembrane region" description="Helical" evidence="3">
    <location>
        <begin position="615"/>
        <end position="637"/>
    </location>
</feature>
<dbReference type="EMBL" id="CAMXCT020000166">
    <property type="protein sequence ID" value="CAL1128264.1"/>
    <property type="molecule type" value="Genomic_DNA"/>
</dbReference>
<evidence type="ECO:0000313" key="6">
    <source>
        <dbReference type="Proteomes" id="UP001152797"/>
    </source>
</evidence>
<evidence type="ECO:0000256" key="2">
    <source>
        <dbReference type="ARBA" id="ARBA00023043"/>
    </source>
</evidence>
<feature type="transmembrane region" description="Helical" evidence="3">
    <location>
        <begin position="658"/>
        <end position="674"/>
    </location>
</feature>
<evidence type="ECO:0000256" key="3">
    <source>
        <dbReference type="SAM" id="Phobius"/>
    </source>
</evidence>
<accession>A0A9P1BK54</accession>
<feature type="transmembrane region" description="Helical" evidence="3">
    <location>
        <begin position="750"/>
        <end position="771"/>
    </location>
</feature>